<sequence length="465" mass="51591">MRNASCPFHDDICRSQNGNLYIDTGYIDTHKDLGINAPPDHRFQYRQTTHCAPLRTDGYRDIVNYGSPSNDFKSTRTGTVLGQSFEFTPIDSLRHDDADVTLFFLSANNIFYLGEINDPWYAAHDLLLNDTTLGGPIYWADEPASPLGCVLRYQICDPSKPRGSDCTALRGQTEIELDVAEEFKARGMSNKRLNMLMWYIATVFQPSSLFQSEPMFLGSSSLKSNYMPGPGFLAELPDNQWQLDVEHWHEIEMTSMQMRAVRATVMEAWNRVPNNTEEKSLCQSQKIRSTQHSNFSVFGLIIIFTVGGVIIALQYTIKPRLACAKRRRDLDIHSRMEWGAKESLQLQRLAHESVGAGTWARCDEMVPVTSRSDRLATLDLEDVKHPRLKAAPPASDRVLADVAPSGQDGSVAADGGEVAGRVSRNAQAADGSPGRNQAMGNSDSGRGSSRGETIDGEHVADERAV</sequence>
<name>A0ABR3TN79_9PEZI</name>
<feature type="compositionally biased region" description="Low complexity" evidence="1">
    <location>
        <begin position="440"/>
        <end position="451"/>
    </location>
</feature>
<gene>
    <name evidence="3" type="ORF">SLS58_006344</name>
</gene>
<dbReference type="EMBL" id="JAKEKT020000043">
    <property type="protein sequence ID" value="KAL1641072.1"/>
    <property type="molecule type" value="Genomic_DNA"/>
</dbReference>
<comment type="caution">
    <text evidence="3">The sequence shown here is derived from an EMBL/GenBank/DDBJ whole genome shotgun (WGS) entry which is preliminary data.</text>
</comment>
<evidence type="ECO:0000256" key="2">
    <source>
        <dbReference type="SAM" id="Phobius"/>
    </source>
</evidence>
<evidence type="ECO:0000313" key="4">
    <source>
        <dbReference type="Proteomes" id="UP001521184"/>
    </source>
</evidence>
<proteinExistence type="predicted"/>
<dbReference type="Proteomes" id="UP001521184">
    <property type="component" value="Unassembled WGS sequence"/>
</dbReference>
<keyword evidence="2" id="KW-0472">Membrane</keyword>
<feature type="compositionally biased region" description="Basic and acidic residues" evidence="1">
    <location>
        <begin position="452"/>
        <end position="465"/>
    </location>
</feature>
<accession>A0ABR3TN79</accession>
<organism evidence="3 4">
    <name type="scientific">Diplodia intermedia</name>
    <dbReference type="NCBI Taxonomy" id="856260"/>
    <lineage>
        <taxon>Eukaryota</taxon>
        <taxon>Fungi</taxon>
        <taxon>Dikarya</taxon>
        <taxon>Ascomycota</taxon>
        <taxon>Pezizomycotina</taxon>
        <taxon>Dothideomycetes</taxon>
        <taxon>Dothideomycetes incertae sedis</taxon>
        <taxon>Botryosphaeriales</taxon>
        <taxon>Botryosphaeriaceae</taxon>
        <taxon>Diplodia</taxon>
    </lineage>
</organism>
<keyword evidence="4" id="KW-1185">Reference proteome</keyword>
<evidence type="ECO:0000313" key="3">
    <source>
        <dbReference type="EMBL" id="KAL1641072.1"/>
    </source>
</evidence>
<protein>
    <submittedName>
        <fullName evidence="3">Uncharacterized protein</fullName>
    </submittedName>
</protein>
<evidence type="ECO:0000256" key="1">
    <source>
        <dbReference type="SAM" id="MobiDB-lite"/>
    </source>
</evidence>
<reference evidence="3 4" key="1">
    <citation type="journal article" date="2023" name="Plant Dis.">
        <title>First Report of Diplodia intermedia Causing Canker and Dieback Diseases on Apple Trees in Canada.</title>
        <authorList>
            <person name="Ellouze W."/>
            <person name="Ilyukhin E."/>
            <person name="Sulman M."/>
            <person name="Ali S."/>
        </authorList>
    </citation>
    <scope>NUCLEOTIDE SEQUENCE [LARGE SCALE GENOMIC DNA]</scope>
    <source>
        <strain evidence="3 4">M45-28</strain>
    </source>
</reference>
<feature type="region of interest" description="Disordered" evidence="1">
    <location>
        <begin position="401"/>
        <end position="465"/>
    </location>
</feature>
<keyword evidence="2" id="KW-0812">Transmembrane</keyword>
<keyword evidence="2" id="KW-1133">Transmembrane helix</keyword>
<feature type="transmembrane region" description="Helical" evidence="2">
    <location>
        <begin position="295"/>
        <end position="317"/>
    </location>
</feature>